<name>C7PVP7_CATAD</name>
<dbReference type="KEGG" id="cai:Caci_2371"/>
<reference evidence="3 4" key="1">
    <citation type="journal article" date="2009" name="Stand. Genomic Sci.">
        <title>Complete genome sequence of Catenulispora acidiphila type strain (ID 139908).</title>
        <authorList>
            <person name="Copeland A."/>
            <person name="Lapidus A."/>
            <person name="Glavina Del Rio T."/>
            <person name="Nolan M."/>
            <person name="Lucas S."/>
            <person name="Chen F."/>
            <person name="Tice H."/>
            <person name="Cheng J.F."/>
            <person name="Bruce D."/>
            <person name="Goodwin L."/>
            <person name="Pitluck S."/>
            <person name="Mikhailova N."/>
            <person name="Pati A."/>
            <person name="Ivanova N."/>
            <person name="Mavromatis K."/>
            <person name="Chen A."/>
            <person name="Palaniappan K."/>
            <person name="Chain P."/>
            <person name="Land M."/>
            <person name="Hauser L."/>
            <person name="Chang Y.J."/>
            <person name="Jeffries C.D."/>
            <person name="Chertkov O."/>
            <person name="Brettin T."/>
            <person name="Detter J.C."/>
            <person name="Han C."/>
            <person name="Ali Z."/>
            <person name="Tindall B.J."/>
            <person name="Goker M."/>
            <person name="Bristow J."/>
            <person name="Eisen J.A."/>
            <person name="Markowitz V."/>
            <person name="Hugenholtz P."/>
            <person name="Kyrpides N.C."/>
            <person name="Klenk H.P."/>
        </authorList>
    </citation>
    <scope>NUCLEOTIDE SEQUENCE [LARGE SCALE GENOMIC DNA]</scope>
    <source>
        <strain evidence="4">DSM 44928 / JCM 14897 / NBRC 102108 / NRRL B-24433 / ID139908</strain>
    </source>
</reference>
<dbReference type="AlphaFoldDB" id="C7PVP7"/>
<evidence type="ECO:0000313" key="4">
    <source>
        <dbReference type="Proteomes" id="UP000000851"/>
    </source>
</evidence>
<dbReference type="OrthoDB" id="3853425at2"/>
<feature type="transmembrane region" description="Helical" evidence="2">
    <location>
        <begin position="173"/>
        <end position="194"/>
    </location>
</feature>
<dbReference type="Proteomes" id="UP000000851">
    <property type="component" value="Chromosome"/>
</dbReference>
<accession>C7PVP7</accession>
<dbReference type="RefSeq" id="WP_012786582.1">
    <property type="nucleotide sequence ID" value="NC_013131.1"/>
</dbReference>
<evidence type="ECO:0000313" key="3">
    <source>
        <dbReference type="EMBL" id="ACU71289.1"/>
    </source>
</evidence>
<proteinExistence type="predicted"/>
<evidence type="ECO:0000256" key="1">
    <source>
        <dbReference type="SAM" id="MobiDB-lite"/>
    </source>
</evidence>
<feature type="region of interest" description="Disordered" evidence="1">
    <location>
        <begin position="1"/>
        <end position="41"/>
    </location>
</feature>
<dbReference type="InParanoid" id="C7PVP7"/>
<dbReference type="HOGENOM" id="CLU_083330_0_0_11"/>
<feature type="compositionally biased region" description="Basic and acidic residues" evidence="1">
    <location>
        <begin position="9"/>
        <end position="22"/>
    </location>
</feature>
<keyword evidence="4" id="KW-1185">Reference proteome</keyword>
<feature type="transmembrane region" description="Helical" evidence="2">
    <location>
        <begin position="138"/>
        <end position="161"/>
    </location>
</feature>
<sequence length="212" mass="21628">MTTPSSTDSTDRVGDAEAEKAEATTVVVDASAEDDRHADETPEIVAELVEEDDLVEGAEDDVEPYGFQDSPASGSASIVASGAAAVTAAGLAITSLGGNWLGDILSQRQSLIGQINTANAQADAIIKQRYTDVWHKQAFVSMGFAIAAVVIAAAALFLGAFAAKQQAPVWVRVLTWGALVLGVVGLGVAAAMYFDVFTGTITVPAGAASGGQ</sequence>
<gene>
    <name evidence="3" type="ordered locus">Caci_2371</name>
</gene>
<organism evidence="3 4">
    <name type="scientific">Catenulispora acidiphila (strain DSM 44928 / JCM 14897 / NBRC 102108 / NRRL B-24433 / ID139908)</name>
    <dbReference type="NCBI Taxonomy" id="479433"/>
    <lineage>
        <taxon>Bacteria</taxon>
        <taxon>Bacillati</taxon>
        <taxon>Actinomycetota</taxon>
        <taxon>Actinomycetes</taxon>
        <taxon>Catenulisporales</taxon>
        <taxon>Catenulisporaceae</taxon>
        <taxon>Catenulispora</taxon>
    </lineage>
</organism>
<keyword evidence="2" id="KW-1133">Transmembrane helix</keyword>
<keyword evidence="2" id="KW-0812">Transmembrane</keyword>
<protein>
    <submittedName>
        <fullName evidence="3">Uncharacterized protein</fullName>
    </submittedName>
</protein>
<evidence type="ECO:0000256" key="2">
    <source>
        <dbReference type="SAM" id="Phobius"/>
    </source>
</evidence>
<keyword evidence="2" id="KW-0472">Membrane</keyword>
<dbReference type="EMBL" id="CP001700">
    <property type="protein sequence ID" value="ACU71289.1"/>
    <property type="molecule type" value="Genomic_DNA"/>
</dbReference>